<reference evidence="2 3" key="1">
    <citation type="submission" date="2016-10" db="EMBL/GenBank/DDBJ databases">
        <authorList>
            <person name="de Groot N.N."/>
        </authorList>
    </citation>
    <scope>NUCLEOTIDE SEQUENCE [LARGE SCALE GENOMIC DNA]</scope>
    <source>
        <strain evidence="2 3">DSM 25186</strain>
    </source>
</reference>
<protein>
    <submittedName>
        <fullName evidence="2">Tellurite resistance protein TerB</fullName>
    </submittedName>
</protein>
<dbReference type="SUPFAM" id="SSF158682">
    <property type="entry name" value="TerB-like"/>
    <property type="match status" value="1"/>
</dbReference>
<dbReference type="InterPro" id="IPR029024">
    <property type="entry name" value="TerB-like"/>
</dbReference>
<evidence type="ECO:0000259" key="1">
    <source>
        <dbReference type="Pfam" id="PF05099"/>
    </source>
</evidence>
<sequence>MIDTHKKTLLSGYSEREKSAYLGAIATIAMADSRVTPEEIQFLHTLSDAANLPSTEADRVVAVAQSPNSLNLKQCLDVLKASELKYAFLTDVIAFAKADGQFTKEEDESIRQMASYLALTEAQYRALVEYADQPAAATASPEANSLAASGFGDRFEQLGIPKSAMKALLLVAAPMVLREIFKDKKQPIATQSHGTAPAAEPTSTGGGLLDQLLGGFGGGRSTHNTAGGLGSMASVLSGNRGYRSTRGLLESVIGAVAAGPYQHDDRRR</sequence>
<accession>A0A1G9EI23</accession>
<gene>
    <name evidence="2" type="ORF">SAMN05421823_103479</name>
</gene>
<dbReference type="Gene3D" id="1.10.3680.10">
    <property type="entry name" value="TerB-like"/>
    <property type="match status" value="1"/>
</dbReference>
<dbReference type="InterPro" id="IPR007791">
    <property type="entry name" value="DjlA_N"/>
</dbReference>
<evidence type="ECO:0000313" key="3">
    <source>
        <dbReference type="Proteomes" id="UP000198510"/>
    </source>
</evidence>
<dbReference type="AlphaFoldDB" id="A0A1G9EI23"/>
<proteinExistence type="predicted"/>
<dbReference type="Proteomes" id="UP000198510">
    <property type="component" value="Unassembled WGS sequence"/>
</dbReference>
<feature type="domain" description="Co-chaperone DjlA N-terminal" evidence="1">
    <location>
        <begin position="22"/>
        <end position="126"/>
    </location>
</feature>
<dbReference type="CDD" id="cd07177">
    <property type="entry name" value="terB_like"/>
    <property type="match status" value="1"/>
</dbReference>
<dbReference type="EMBL" id="FNFO01000003">
    <property type="protein sequence ID" value="SDK75711.1"/>
    <property type="molecule type" value="Genomic_DNA"/>
</dbReference>
<dbReference type="Pfam" id="PF05099">
    <property type="entry name" value="TerB"/>
    <property type="match status" value="1"/>
</dbReference>
<name>A0A1G9EI23_9BACT</name>
<evidence type="ECO:0000313" key="2">
    <source>
        <dbReference type="EMBL" id="SDK75711.1"/>
    </source>
</evidence>
<organism evidence="2 3">
    <name type="scientific">Catalinimonas alkaloidigena</name>
    <dbReference type="NCBI Taxonomy" id="1075417"/>
    <lineage>
        <taxon>Bacteria</taxon>
        <taxon>Pseudomonadati</taxon>
        <taxon>Bacteroidota</taxon>
        <taxon>Cytophagia</taxon>
        <taxon>Cytophagales</taxon>
        <taxon>Catalimonadaceae</taxon>
        <taxon>Catalinimonas</taxon>
    </lineage>
</organism>
<keyword evidence="3" id="KW-1185">Reference proteome</keyword>